<dbReference type="RefSeq" id="WP_313873362.1">
    <property type="nucleotide sequence ID" value="NZ_JAVBIK010000001.1"/>
</dbReference>
<dbReference type="PIRSF" id="PIRSF028477">
    <property type="entry name" value="UCP028477"/>
    <property type="match status" value="1"/>
</dbReference>
<proteinExistence type="predicted"/>
<organism evidence="2 3">
    <name type="scientific">Rhodoferax potami</name>
    <dbReference type="NCBI Taxonomy" id="3068338"/>
    <lineage>
        <taxon>Bacteria</taxon>
        <taxon>Pseudomonadati</taxon>
        <taxon>Pseudomonadota</taxon>
        <taxon>Betaproteobacteria</taxon>
        <taxon>Burkholderiales</taxon>
        <taxon>Comamonadaceae</taxon>
        <taxon>Rhodoferax</taxon>
    </lineage>
</organism>
<evidence type="ECO:0000256" key="1">
    <source>
        <dbReference type="SAM" id="SignalP"/>
    </source>
</evidence>
<dbReference type="InterPro" id="IPR014547">
    <property type="entry name" value="UCP028477"/>
</dbReference>
<dbReference type="PROSITE" id="PS51257">
    <property type="entry name" value="PROKAR_LIPOPROTEIN"/>
    <property type="match status" value="1"/>
</dbReference>
<protein>
    <submittedName>
        <fullName evidence="2">DUF2145 domain-containing protein</fullName>
    </submittedName>
</protein>
<sequence length="270" mass="30096">MYLQRWVAAGVVALACAGQAQAGRTCDEPQDLTPAKVDKSMTLALKTLQALDASGAKVVVMARAGQDLTKYGVRYSHLGFVYRQDTPDGAHVWRVVHKLNMCGTAESGIYRQGLGEFFLDDLWQYEAAWVALNPQAEAAMLKVLLDGPRSLVLHEPRYNMVSYPWSQKYQQSNQWAIETLAFAMTAASTEPVTSRTQAQAWLQRTAYQPTTLTITPLVRLGARMTKANVAFDDHPDEKRYADRIETITVDSVFAWLKRTNLSAGVPQVQR</sequence>
<feature type="signal peptide" evidence="1">
    <location>
        <begin position="1"/>
        <end position="22"/>
    </location>
</feature>
<name>A0ABU3KIE2_9BURK</name>
<gene>
    <name evidence="2" type="ORF">RAE19_02120</name>
</gene>
<evidence type="ECO:0000313" key="2">
    <source>
        <dbReference type="EMBL" id="MDT7517545.1"/>
    </source>
</evidence>
<dbReference type="Proteomes" id="UP001321700">
    <property type="component" value="Unassembled WGS sequence"/>
</dbReference>
<dbReference type="EMBL" id="JAVBIK010000001">
    <property type="protein sequence ID" value="MDT7517545.1"/>
    <property type="molecule type" value="Genomic_DNA"/>
</dbReference>
<comment type="caution">
    <text evidence="2">The sequence shown here is derived from an EMBL/GenBank/DDBJ whole genome shotgun (WGS) entry which is preliminary data.</text>
</comment>
<reference evidence="2 3" key="1">
    <citation type="submission" date="2023-08" db="EMBL/GenBank/DDBJ databases">
        <title>Rhodoferax potami sp. nov. and Rhodoferax mekongensis sp. nov., isolated from the Mekong River in Thailand.</title>
        <authorList>
            <person name="Kitikhun S."/>
            <person name="Charoenyingcharoen P."/>
            <person name="Siriarchawattana P."/>
            <person name="Likhitrattanapisal S."/>
            <person name="Nilsakha T."/>
            <person name="Chanpet A."/>
            <person name="Rattanawaree P."/>
            <person name="Ingsriswang S."/>
        </authorList>
    </citation>
    <scope>NUCLEOTIDE SEQUENCE [LARGE SCALE GENOMIC DNA]</scope>
    <source>
        <strain evidence="2 3">TBRC 17660</strain>
    </source>
</reference>
<keyword evidence="3" id="KW-1185">Reference proteome</keyword>
<accession>A0ABU3KIE2</accession>
<evidence type="ECO:0000313" key="3">
    <source>
        <dbReference type="Proteomes" id="UP001321700"/>
    </source>
</evidence>
<keyword evidence="1" id="KW-0732">Signal</keyword>
<dbReference type="Pfam" id="PF09916">
    <property type="entry name" value="DUF2145"/>
    <property type="match status" value="1"/>
</dbReference>
<feature type="chain" id="PRO_5046904764" evidence="1">
    <location>
        <begin position="23"/>
        <end position="270"/>
    </location>
</feature>